<dbReference type="PANTHER" id="PTHR10545:SF29">
    <property type="entry name" value="GH14572P-RELATED"/>
    <property type="match status" value="1"/>
</dbReference>
<dbReference type="InterPro" id="IPR051016">
    <property type="entry name" value="Diverse_Substrate_AcTransf"/>
</dbReference>
<dbReference type="SUPFAM" id="SSF55729">
    <property type="entry name" value="Acyl-CoA N-acyltransferases (Nat)"/>
    <property type="match status" value="1"/>
</dbReference>
<proteinExistence type="predicted"/>
<evidence type="ECO:0000313" key="5">
    <source>
        <dbReference type="Proteomes" id="UP000830454"/>
    </source>
</evidence>
<dbReference type="InterPro" id="IPR000182">
    <property type="entry name" value="GNAT_dom"/>
</dbReference>
<dbReference type="Proteomes" id="UP000830454">
    <property type="component" value="Chromosome"/>
</dbReference>
<dbReference type="PANTHER" id="PTHR10545">
    <property type="entry name" value="DIAMINE N-ACETYLTRANSFERASE"/>
    <property type="match status" value="1"/>
</dbReference>
<evidence type="ECO:0000259" key="3">
    <source>
        <dbReference type="PROSITE" id="PS51186"/>
    </source>
</evidence>
<dbReference type="PROSITE" id="PS51186">
    <property type="entry name" value="GNAT"/>
    <property type="match status" value="1"/>
</dbReference>
<evidence type="ECO:0000256" key="2">
    <source>
        <dbReference type="ARBA" id="ARBA00023315"/>
    </source>
</evidence>
<sequence>MITFHPLQNPSSNSSEQINQIEIITSMMKDFYAIDNYPIDVETSKKLFIEFTTNESLGKSWLIYLDDTIVGYVILSFIFSFEYKGRIAFLDELYIKEEARGKGIGKEAVTFIKEQAKQLNLKLIYLEVEHHNENAQKLYLANQFEAHNRKLLKYKL</sequence>
<dbReference type="EMBL" id="CP090145">
    <property type="protein sequence ID" value="UOX34425.1"/>
    <property type="molecule type" value="Genomic_DNA"/>
</dbReference>
<protein>
    <submittedName>
        <fullName evidence="4">GNAT family N-acetyltransferase</fullName>
    </submittedName>
</protein>
<keyword evidence="1" id="KW-0808">Transferase</keyword>
<gene>
    <name evidence="4" type="ORF">LXD69_02660</name>
</gene>
<evidence type="ECO:0000256" key="1">
    <source>
        <dbReference type="ARBA" id="ARBA00022679"/>
    </source>
</evidence>
<dbReference type="InterPro" id="IPR016181">
    <property type="entry name" value="Acyl_CoA_acyltransferase"/>
</dbReference>
<keyword evidence="2" id="KW-0012">Acyltransferase</keyword>
<reference evidence="4" key="2">
    <citation type="submission" date="2022-04" db="EMBL/GenBank/DDBJ databases">
        <title>Complete Genome Sequence of Flavobacterium sediminilitoris YSM-43, Isolated from a Tidal Sediment.</title>
        <authorList>
            <person name="Lee P.A."/>
        </authorList>
    </citation>
    <scope>NUCLEOTIDE SEQUENCE</scope>
    <source>
        <strain evidence="4">YSM-43</strain>
    </source>
</reference>
<organism evidence="4 5">
    <name type="scientific">Flavobacterium sediminilitoris</name>
    <dbReference type="NCBI Taxonomy" id="2024526"/>
    <lineage>
        <taxon>Bacteria</taxon>
        <taxon>Pseudomonadati</taxon>
        <taxon>Bacteroidota</taxon>
        <taxon>Flavobacteriia</taxon>
        <taxon>Flavobacteriales</taxon>
        <taxon>Flavobacteriaceae</taxon>
        <taxon>Flavobacterium</taxon>
    </lineage>
</organism>
<name>A0ABY4HNJ7_9FLAO</name>
<dbReference type="Pfam" id="PF00583">
    <property type="entry name" value="Acetyltransf_1"/>
    <property type="match status" value="1"/>
</dbReference>
<reference evidence="4" key="1">
    <citation type="submission" date="2021-12" db="EMBL/GenBank/DDBJ databases">
        <authorList>
            <person name="Cha I.-T."/>
            <person name="Lee K.-E."/>
            <person name="Park S.-J."/>
        </authorList>
    </citation>
    <scope>NUCLEOTIDE SEQUENCE</scope>
    <source>
        <strain evidence="4">YSM-43</strain>
    </source>
</reference>
<dbReference type="RefSeq" id="WP_246917348.1">
    <property type="nucleotide sequence ID" value="NZ_CP090145.1"/>
</dbReference>
<evidence type="ECO:0000313" key="4">
    <source>
        <dbReference type="EMBL" id="UOX34425.1"/>
    </source>
</evidence>
<feature type="domain" description="N-acetyltransferase" evidence="3">
    <location>
        <begin position="21"/>
        <end position="156"/>
    </location>
</feature>
<dbReference type="CDD" id="cd04301">
    <property type="entry name" value="NAT_SF"/>
    <property type="match status" value="1"/>
</dbReference>
<dbReference type="Gene3D" id="3.40.630.30">
    <property type="match status" value="1"/>
</dbReference>
<accession>A0ABY4HNJ7</accession>
<keyword evidence="5" id="KW-1185">Reference proteome</keyword>